<keyword evidence="5" id="KW-0460">Magnesium</keyword>
<dbReference type="PANTHER" id="PTHR43785">
    <property type="entry name" value="GAMMA-GLUTAMYLPUTRESCINE SYNTHETASE"/>
    <property type="match status" value="1"/>
</dbReference>
<dbReference type="SUPFAM" id="SSF54368">
    <property type="entry name" value="Glutamine synthetase, N-terminal domain"/>
    <property type="match status" value="1"/>
</dbReference>
<dbReference type="SMART" id="SM01230">
    <property type="entry name" value="Gln-synt_C"/>
    <property type="match status" value="1"/>
</dbReference>
<evidence type="ECO:0000256" key="5">
    <source>
        <dbReference type="ARBA" id="ARBA00022842"/>
    </source>
</evidence>
<evidence type="ECO:0000259" key="8">
    <source>
        <dbReference type="PROSITE" id="PS51986"/>
    </source>
</evidence>
<dbReference type="NCBIfam" id="TIGR03105">
    <property type="entry name" value="gln_synth_III"/>
    <property type="match status" value="1"/>
</dbReference>
<dbReference type="EC" id="6.3.1.2" evidence="10"/>
<reference evidence="10 11" key="2">
    <citation type="journal article" date="2013" name="PLoS ONE">
        <title>INDIGO - INtegrated Data Warehouse of MIcrobial GenOmes with Examples from the Red Sea Extremophiles.</title>
        <authorList>
            <person name="Alam I."/>
            <person name="Antunes A."/>
            <person name="Kamau A.A."/>
            <person name="Ba Alawi W."/>
            <person name="Kalkatawi M."/>
            <person name="Stingl U."/>
            <person name="Bajic V.B."/>
        </authorList>
    </citation>
    <scope>NUCLEOTIDE SEQUENCE [LARGE SCALE GENOMIC DNA]</scope>
    <source>
        <strain evidence="10 11">E1L3A</strain>
    </source>
</reference>
<keyword evidence="4" id="KW-0067">ATP-binding</keyword>
<evidence type="ECO:0000256" key="4">
    <source>
        <dbReference type="ARBA" id="ARBA00022840"/>
    </source>
</evidence>
<dbReference type="EMBL" id="AFNV02000019">
    <property type="protein sequence ID" value="ERJ18411.1"/>
    <property type="molecule type" value="Genomic_DNA"/>
</dbReference>
<comment type="similarity">
    <text evidence="6 7">Belongs to the glutamine synthetase family.</text>
</comment>
<evidence type="ECO:0000256" key="6">
    <source>
        <dbReference type="PROSITE-ProRule" id="PRU01330"/>
    </source>
</evidence>
<evidence type="ECO:0000313" key="10">
    <source>
        <dbReference type="EMBL" id="ERJ18411.1"/>
    </source>
</evidence>
<dbReference type="RefSeq" id="WP_006912128.1">
    <property type="nucleotide sequence ID" value="NZ_AFNV02000019.1"/>
</dbReference>
<comment type="cofactor">
    <cofactor evidence="1">
        <name>Mg(2+)</name>
        <dbReference type="ChEBI" id="CHEBI:18420"/>
    </cofactor>
</comment>
<feature type="domain" description="GS beta-grasp" evidence="8">
    <location>
        <begin position="17"/>
        <end position="100"/>
    </location>
</feature>
<dbReference type="PROSITE" id="PS51987">
    <property type="entry name" value="GS_CATALYTIC"/>
    <property type="match status" value="1"/>
</dbReference>
<accession>F7Q3P7</accession>
<dbReference type="GO" id="GO:0004356">
    <property type="term" value="F:glutamine synthetase activity"/>
    <property type="evidence" value="ECO:0007669"/>
    <property type="project" value="UniProtKB-EC"/>
</dbReference>
<keyword evidence="11" id="KW-1185">Reference proteome</keyword>
<evidence type="ECO:0000256" key="7">
    <source>
        <dbReference type="RuleBase" id="RU000384"/>
    </source>
</evidence>
<evidence type="ECO:0000259" key="9">
    <source>
        <dbReference type="PROSITE" id="PS51987"/>
    </source>
</evidence>
<dbReference type="OrthoDB" id="9789509at2"/>
<proteinExistence type="inferred from homology"/>
<dbReference type="Gene3D" id="3.10.20.70">
    <property type="entry name" value="Glutamine synthetase, N-terminal domain"/>
    <property type="match status" value="1"/>
</dbReference>
<dbReference type="InterPro" id="IPR014746">
    <property type="entry name" value="Gln_synth/guanido_kin_cat_dom"/>
</dbReference>
<evidence type="ECO:0000256" key="1">
    <source>
        <dbReference type="ARBA" id="ARBA00001946"/>
    </source>
</evidence>
<evidence type="ECO:0000256" key="2">
    <source>
        <dbReference type="ARBA" id="ARBA00022598"/>
    </source>
</evidence>
<dbReference type="Pfam" id="PF00120">
    <property type="entry name" value="Gln-synt_C"/>
    <property type="match status" value="1"/>
</dbReference>
<dbReference type="InterPro" id="IPR017536">
    <property type="entry name" value="Glutamine_synthetase_typeIII"/>
</dbReference>
<dbReference type="GO" id="GO:0005524">
    <property type="term" value="F:ATP binding"/>
    <property type="evidence" value="ECO:0007669"/>
    <property type="project" value="UniProtKB-KW"/>
</dbReference>
<dbReference type="InterPro" id="IPR036651">
    <property type="entry name" value="Gln_synt_N_sf"/>
</dbReference>
<dbReference type="eggNOG" id="COG0174">
    <property type="taxonomic scope" value="Bacteria"/>
</dbReference>
<dbReference type="SUPFAM" id="SSF55931">
    <property type="entry name" value="Glutamine synthetase/guanido kinase"/>
    <property type="match status" value="1"/>
</dbReference>
<dbReference type="GO" id="GO:0006542">
    <property type="term" value="P:glutamine biosynthetic process"/>
    <property type="evidence" value="ECO:0007669"/>
    <property type="project" value="InterPro"/>
</dbReference>
<dbReference type="PROSITE" id="PS51986">
    <property type="entry name" value="GS_BETA_GRASP"/>
    <property type="match status" value="1"/>
</dbReference>
<keyword evidence="2 10" id="KW-0436">Ligase</keyword>
<feature type="domain" description="GS catalytic" evidence="9">
    <location>
        <begin position="106"/>
        <end position="452"/>
    </location>
</feature>
<dbReference type="InterPro" id="IPR008147">
    <property type="entry name" value="Gln_synt_N"/>
</dbReference>
<keyword evidence="3" id="KW-0547">Nucleotide-binding</keyword>
<dbReference type="InterPro" id="IPR027303">
    <property type="entry name" value="Gln_synth_gly_rich_site"/>
</dbReference>
<dbReference type="Proteomes" id="UP000006242">
    <property type="component" value="Unassembled WGS sequence"/>
</dbReference>
<protein>
    <submittedName>
        <fullName evidence="10">Glutamate--ammonia ligase protein</fullName>
        <ecNumber evidence="10">6.3.1.2</ecNumber>
    </submittedName>
</protein>
<dbReference type="PROSITE" id="PS00181">
    <property type="entry name" value="GLNA_ATP"/>
    <property type="match status" value="1"/>
</dbReference>
<comment type="caution">
    <text evidence="10">The sequence shown here is derived from an EMBL/GenBank/DDBJ whole genome shotgun (WGS) entry which is preliminary data.</text>
</comment>
<evidence type="ECO:0000256" key="3">
    <source>
        <dbReference type="ARBA" id="ARBA00022741"/>
    </source>
</evidence>
<dbReference type="STRING" id="1033802.SSPSH_002692"/>
<name>F7Q3P7_9GAMM</name>
<reference evidence="10 11" key="1">
    <citation type="journal article" date="2011" name="J. Bacteriol.">
        <title>Genome sequence of Salinisphaera shabanensis, a gammaproteobacterium from the harsh, variable environment of the brine-seawater interface of the Shaban Deep in the Red Sea.</title>
        <authorList>
            <person name="Antunes A."/>
            <person name="Alam I."/>
            <person name="Bajic V.B."/>
            <person name="Stingl U."/>
        </authorList>
    </citation>
    <scope>NUCLEOTIDE SEQUENCE [LARGE SCALE GENOMIC DNA]</scope>
    <source>
        <strain evidence="10 11">E1L3A</strain>
    </source>
</reference>
<dbReference type="Gene3D" id="3.30.590.10">
    <property type="entry name" value="Glutamine synthetase/guanido kinase, catalytic domain"/>
    <property type="match status" value="1"/>
</dbReference>
<evidence type="ECO:0000313" key="11">
    <source>
        <dbReference type="Proteomes" id="UP000006242"/>
    </source>
</evidence>
<organism evidence="10 11">
    <name type="scientific">Salinisphaera shabanensis E1L3A</name>
    <dbReference type="NCBI Taxonomy" id="1033802"/>
    <lineage>
        <taxon>Bacteria</taxon>
        <taxon>Pseudomonadati</taxon>
        <taxon>Pseudomonadota</taxon>
        <taxon>Gammaproteobacteria</taxon>
        <taxon>Salinisphaerales</taxon>
        <taxon>Salinisphaeraceae</taxon>
        <taxon>Salinisphaera</taxon>
    </lineage>
</organism>
<gene>
    <name evidence="10" type="primary">glnT</name>
    <name evidence="10" type="ORF">SSPSH_002692</name>
</gene>
<dbReference type="PANTHER" id="PTHR43785:SF14">
    <property type="entry name" value="GLUTAMINE SYNTHETASE"/>
    <property type="match status" value="1"/>
</dbReference>
<sequence length="452" mass="49802">MGNIVDTASLQASLAEQGVKYAMASYVDIHGCVKGKFVPLDHLDNMFQGSELYTGAALDGVPQDISDNEVAAMPDAASATVCPWDTRLAWFAGDLYLDGAPFEACSRTILKRQLERAKAMGFTFNLGIETEFFLFRDTHDGGFAPLSERDSLAKPCYDPRGLIDNLPIIDELVDAMNGLGWDVYSFDHEDANGQFETDFKFADALTMSDRFVFFRMMANEIARKHGAFASFMPKPYSDKTGSGAHYNMSLADAETGENLFSPEKGDPYGCGVSELGYQFIAGVLKHARAISAVIAPTVNSYKRLVRQGSMSGSTWAPVFACYGNNNRTNMIRIPGVGSRVECRAADIACNPYLGAALVLAAGLEGIENAMDAGEPHRENMYRYSDAEIDEMGVTMLPRTLGEAITDFAADPLARDVFGDRMFDAYVDFKRSEWESYHTAVSNWEIERYLKLF</sequence>
<dbReference type="AlphaFoldDB" id="F7Q3P7"/>
<dbReference type="InterPro" id="IPR008146">
    <property type="entry name" value="Gln_synth_cat_dom"/>
</dbReference>